<feature type="transmembrane region" description="Helical" evidence="4">
    <location>
        <begin position="138"/>
        <end position="160"/>
    </location>
</feature>
<gene>
    <name evidence="6" type="primary">apdF-1</name>
    <name evidence="6" type="ORF">Cob_v010560</name>
</gene>
<feature type="region of interest" description="Disordered" evidence="3">
    <location>
        <begin position="1"/>
        <end position="20"/>
    </location>
</feature>
<feature type="transmembrane region" description="Helical" evidence="4">
    <location>
        <begin position="334"/>
        <end position="356"/>
    </location>
</feature>
<feature type="compositionally biased region" description="Basic and acidic residues" evidence="3">
    <location>
        <begin position="50"/>
        <end position="60"/>
    </location>
</feature>
<evidence type="ECO:0000313" key="6">
    <source>
        <dbReference type="EMBL" id="TDZ16338.1"/>
    </source>
</evidence>
<evidence type="ECO:0000256" key="4">
    <source>
        <dbReference type="SAM" id="Phobius"/>
    </source>
</evidence>
<comment type="caution">
    <text evidence="6">The sequence shown here is derived from an EMBL/GenBank/DDBJ whole genome shotgun (WGS) entry which is preliminary data.</text>
</comment>
<comment type="similarity">
    <text evidence="2">Belongs to the major facilitator superfamily. Monocarboxylate porter (TC 2.A.1.13) family.</text>
</comment>
<dbReference type="EMBL" id="AMCV02000035">
    <property type="protein sequence ID" value="TDZ16338.1"/>
    <property type="molecule type" value="Genomic_DNA"/>
</dbReference>
<feature type="transmembrane region" description="Helical" evidence="4">
    <location>
        <begin position="199"/>
        <end position="218"/>
    </location>
</feature>
<dbReference type="GO" id="GO:0022857">
    <property type="term" value="F:transmembrane transporter activity"/>
    <property type="evidence" value="ECO:0007669"/>
    <property type="project" value="InterPro"/>
</dbReference>
<reference evidence="7" key="1">
    <citation type="journal article" date="2013" name="New Phytol.">
        <title>Comparative genomic and transcriptomic analyses reveal the hemibiotrophic stage shift of Colletotrichum fungi.</title>
        <authorList>
            <person name="Gan P."/>
            <person name="Ikeda K."/>
            <person name="Irieda H."/>
            <person name="Narusaka M."/>
            <person name="O'Connell R.J."/>
            <person name="Narusaka Y."/>
            <person name="Takano Y."/>
            <person name="Kubo Y."/>
            <person name="Shirasu K."/>
        </authorList>
    </citation>
    <scope>NUCLEOTIDE SEQUENCE [LARGE SCALE GENOMIC DNA]</scope>
    <source>
        <strain evidence="7">104-T / ATCC 96160 / CBS 514.97 / LARS 414 / MAFF 240422</strain>
    </source>
</reference>
<dbReference type="InterPro" id="IPR050327">
    <property type="entry name" value="Proton-linked_MCT"/>
</dbReference>
<accession>A0A484FES6</accession>
<feature type="transmembrane region" description="Helical" evidence="4">
    <location>
        <begin position="363"/>
        <end position="382"/>
    </location>
</feature>
<feature type="transmembrane region" description="Helical" evidence="4">
    <location>
        <begin position="230"/>
        <end position="252"/>
    </location>
</feature>
<dbReference type="InterPro" id="IPR011701">
    <property type="entry name" value="MFS"/>
</dbReference>
<feature type="compositionally biased region" description="Polar residues" evidence="3">
    <location>
        <begin position="33"/>
        <end position="42"/>
    </location>
</feature>
<proteinExistence type="inferred from homology"/>
<dbReference type="Gene3D" id="1.20.1250.20">
    <property type="entry name" value="MFS general substrate transporter like domains"/>
    <property type="match status" value="1"/>
</dbReference>
<feature type="transmembrane region" description="Helical" evidence="4">
    <location>
        <begin position="166"/>
        <end position="187"/>
    </location>
</feature>
<comment type="subcellular location">
    <subcellularLocation>
        <location evidence="1">Membrane</location>
        <topology evidence="1">Multi-pass membrane protein</topology>
    </subcellularLocation>
</comment>
<dbReference type="Proteomes" id="UP000014480">
    <property type="component" value="Unassembled WGS sequence"/>
</dbReference>
<dbReference type="AlphaFoldDB" id="A0A484FES6"/>
<dbReference type="InterPro" id="IPR020846">
    <property type="entry name" value="MFS_dom"/>
</dbReference>
<dbReference type="PANTHER" id="PTHR11360:SF130">
    <property type="entry name" value="MAJOR FACILITATOR SUPERFAMILY (MFS) PROFILE DOMAIN-CONTAINING PROTEIN-RELATED"/>
    <property type="match status" value="1"/>
</dbReference>
<dbReference type="OrthoDB" id="6499973at2759"/>
<dbReference type="PROSITE" id="PS50850">
    <property type="entry name" value="MFS"/>
    <property type="match status" value="1"/>
</dbReference>
<evidence type="ECO:0000256" key="3">
    <source>
        <dbReference type="SAM" id="MobiDB-lite"/>
    </source>
</evidence>
<feature type="transmembrane region" description="Helical" evidence="4">
    <location>
        <begin position="112"/>
        <end position="131"/>
    </location>
</feature>
<evidence type="ECO:0000259" key="5">
    <source>
        <dbReference type="PROSITE" id="PS50850"/>
    </source>
</evidence>
<evidence type="ECO:0000313" key="7">
    <source>
        <dbReference type="Proteomes" id="UP000014480"/>
    </source>
</evidence>
<reference evidence="7" key="2">
    <citation type="journal article" date="2019" name="Mol. Plant Microbe Interact.">
        <title>Genome sequence resources for four phytopathogenic fungi from the Colletotrichum orbiculare species complex.</title>
        <authorList>
            <person name="Gan P."/>
            <person name="Tsushima A."/>
            <person name="Narusaka M."/>
            <person name="Narusaka Y."/>
            <person name="Takano Y."/>
            <person name="Kubo Y."/>
            <person name="Shirasu K."/>
        </authorList>
    </citation>
    <scope>GENOME REANNOTATION</scope>
    <source>
        <strain evidence="7">104-T / ATCC 96160 / CBS 514.97 / LARS 414 / MAFF 240422</strain>
    </source>
</reference>
<evidence type="ECO:0000256" key="1">
    <source>
        <dbReference type="ARBA" id="ARBA00004141"/>
    </source>
</evidence>
<feature type="domain" description="Major facilitator superfamily (MFS) profile" evidence="5">
    <location>
        <begin position="73"/>
        <end position="427"/>
    </location>
</feature>
<feature type="transmembrane region" description="Helical" evidence="4">
    <location>
        <begin position="402"/>
        <end position="426"/>
    </location>
</feature>
<organism evidence="6 7">
    <name type="scientific">Colletotrichum orbiculare (strain 104-T / ATCC 96160 / CBS 514.97 / LARS 414 / MAFF 240422)</name>
    <name type="common">Cucumber anthracnose fungus</name>
    <name type="synonym">Colletotrichum lagenarium</name>
    <dbReference type="NCBI Taxonomy" id="1213857"/>
    <lineage>
        <taxon>Eukaryota</taxon>
        <taxon>Fungi</taxon>
        <taxon>Dikarya</taxon>
        <taxon>Ascomycota</taxon>
        <taxon>Pezizomycotina</taxon>
        <taxon>Sordariomycetes</taxon>
        <taxon>Hypocreomycetidae</taxon>
        <taxon>Glomerellales</taxon>
        <taxon>Glomerellaceae</taxon>
        <taxon>Colletotrichum</taxon>
        <taxon>Colletotrichum orbiculare species complex</taxon>
    </lineage>
</organism>
<dbReference type="Pfam" id="PF07690">
    <property type="entry name" value="MFS_1"/>
    <property type="match status" value="1"/>
</dbReference>
<keyword evidence="4" id="KW-0472">Membrane</keyword>
<dbReference type="SUPFAM" id="SSF103473">
    <property type="entry name" value="MFS general substrate transporter"/>
    <property type="match status" value="1"/>
</dbReference>
<sequence>MTSLNQPPAERGTQNERTLEVPAAFYTSSTASITNGTTTDLESNIPVKDVSSDDDIKPEADVDEPPPDGGWNAWLQALMAHLVIINTWGTINSFGIFQTFYRGYLSRAASDISWIGSMQVFFLFVVGVFTGRLTDAGYFRVVFAGGSALVVIGSLTASFATGYWQLFLSQGVCVGLGMGGLFCPVMAVLSTYFKQRRNLAIGIAISGSATGGMVYPIMARQLLPKLGFGWTMRTMALVQFVTLLVANVFMRARLRPRRAGPLIEISAFKERPYLLFTIGMFFNFWGVYFAFYYIGPFSRDILSFTYDSSIDILMVMNGVGAIGRVLPGFLADHFLGPLNVVTPAAMVCTVLLYCWIAVKSAPALYTWAVLYGMFGATVQGLFPAALSSLTTDLRKAGTSMGMVYSIISLANLSGPPIAGVLIKVLLF</sequence>
<keyword evidence="7" id="KW-1185">Reference proteome</keyword>
<keyword evidence="4" id="KW-1133">Transmembrane helix</keyword>
<feature type="region of interest" description="Disordered" evidence="3">
    <location>
        <begin position="33"/>
        <end position="66"/>
    </location>
</feature>
<feature type="transmembrane region" description="Helical" evidence="4">
    <location>
        <begin position="78"/>
        <end position="100"/>
    </location>
</feature>
<dbReference type="GO" id="GO:0016020">
    <property type="term" value="C:membrane"/>
    <property type="evidence" value="ECO:0007669"/>
    <property type="project" value="UniProtKB-SubCell"/>
</dbReference>
<protein>
    <submittedName>
        <fullName evidence="6">Aspyridones efflux protein apdF</fullName>
    </submittedName>
</protein>
<dbReference type="InterPro" id="IPR036259">
    <property type="entry name" value="MFS_trans_sf"/>
</dbReference>
<dbReference type="PANTHER" id="PTHR11360">
    <property type="entry name" value="MONOCARBOXYLATE TRANSPORTER"/>
    <property type="match status" value="1"/>
</dbReference>
<keyword evidence="4" id="KW-0812">Transmembrane</keyword>
<name>A0A484FES6_COLOR</name>
<evidence type="ECO:0000256" key="2">
    <source>
        <dbReference type="ARBA" id="ARBA00006727"/>
    </source>
</evidence>
<feature type="transmembrane region" description="Helical" evidence="4">
    <location>
        <begin position="273"/>
        <end position="294"/>
    </location>
</feature>